<dbReference type="InterPro" id="IPR000653">
    <property type="entry name" value="DegT/StrS_aminotransferase"/>
</dbReference>
<dbReference type="Gene3D" id="3.40.640.10">
    <property type="entry name" value="Type I PLP-dependent aspartate aminotransferase-like (Major domain)"/>
    <property type="match status" value="1"/>
</dbReference>
<keyword evidence="7" id="KW-1185">Reference proteome</keyword>
<comment type="similarity">
    <text evidence="2 5">Belongs to the DegT/DnrJ/EryC1 family.</text>
</comment>
<keyword evidence="1 4" id="KW-0663">Pyridoxal phosphate</keyword>
<evidence type="ECO:0000313" key="7">
    <source>
        <dbReference type="Proteomes" id="UP000297031"/>
    </source>
</evidence>
<keyword evidence="6" id="KW-0032">Aminotransferase</keyword>
<evidence type="ECO:0000256" key="5">
    <source>
        <dbReference type="RuleBase" id="RU004508"/>
    </source>
</evidence>
<dbReference type="PANTHER" id="PTHR30244:SF36">
    <property type="entry name" value="3-OXO-GLUCOSE-6-PHOSPHATE:GLUTAMATE AMINOTRANSFERASE"/>
    <property type="match status" value="1"/>
</dbReference>
<keyword evidence="6" id="KW-0808">Transferase</keyword>
<feature type="modified residue" description="N6-(pyridoxal phosphate)lysine" evidence="4">
    <location>
        <position position="194"/>
    </location>
</feature>
<dbReference type="Pfam" id="PF01041">
    <property type="entry name" value="DegT_DnrJ_EryC1"/>
    <property type="match status" value="1"/>
</dbReference>
<dbReference type="GO" id="GO:0008483">
    <property type="term" value="F:transaminase activity"/>
    <property type="evidence" value="ECO:0007669"/>
    <property type="project" value="UniProtKB-KW"/>
</dbReference>
<dbReference type="EMBL" id="CP039393">
    <property type="protein sequence ID" value="QCD37076.1"/>
    <property type="molecule type" value="Genomic_DNA"/>
</dbReference>
<evidence type="ECO:0000256" key="3">
    <source>
        <dbReference type="PIRSR" id="PIRSR000390-1"/>
    </source>
</evidence>
<dbReference type="InterPro" id="IPR015421">
    <property type="entry name" value="PyrdxlP-dep_Trfase_major"/>
</dbReference>
<dbReference type="AlphaFoldDB" id="A0A4P7VRT8"/>
<dbReference type="GO" id="GO:0030170">
    <property type="term" value="F:pyridoxal phosphate binding"/>
    <property type="evidence" value="ECO:0007669"/>
    <property type="project" value="TreeGrafter"/>
</dbReference>
<dbReference type="Gene3D" id="3.90.1150.10">
    <property type="entry name" value="Aspartate Aminotransferase, domain 1"/>
    <property type="match status" value="1"/>
</dbReference>
<protein>
    <submittedName>
        <fullName evidence="6">DegT/DnrJ/EryC1/StrS family aminotransferase</fullName>
    </submittedName>
</protein>
<feature type="active site" description="Proton acceptor" evidence="3">
    <location>
        <position position="194"/>
    </location>
</feature>
<dbReference type="SUPFAM" id="SSF53383">
    <property type="entry name" value="PLP-dependent transferases"/>
    <property type="match status" value="1"/>
</dbReference>
<reference evidence="6 7" key="1">
    <citation type="submission" date="2019-02" db="EMBL/GenBank/DDBJ databases">
        <title>Isolation and identification of novel species under the genus Muribaculum.</title>
        <authorList>
            <person name="Miyake S."/>
            <person name="Ding Y."/>
            <person name="Low A."/>
            <person name="Soh M."/>
            <person name="Seedorf H."/>
        </authorList>
    </citation>
    <scope>NUCLEOTIDE SEQUENCE [LARGE SCALE GENOMIC DNA]</scope>
    <source>
        <strain evidence="6 7">TLL-A4</strain>
    </source>
</reference>
<dbReference type="InterPro" id="IPR015422">
    <property type="entry name" value="PyrdxlP-dep_Trfase_small"/>
</dbReference>
<dbReference type="InterPro" id="IPR015424">
    <property type="entry name" value="PyrdxlP-dep_Trfase"/>
</dbReference>
<evidence type="ECO:0000256" key="1">
    <source>
        <dbReference type="ARBA" id="ARBA00022898"/>
    </source>
</evidence>
<gene>
    <name evidence="6" type="ORF">E7746_09550</name>
</gene>
<dbReference type="Proteomes" id="UP000297031">
    <property type="component" value="Chromosome"/>
</dbReference>
<dbReference type="GO" id="GO:0000271">
    <property type="term" value="P:polysaccharide biosynthetic process"/>
    <property type="evidence" value="ECO:0007669"/>
    <property type="project" value="TreeGrafter"/>
</dbReference>
<accession>A0A4P7VRT8</accession>
<evidence type="ECO:0000256" key="2">
    <source>
        <dbReference type="ARBA" id="ARBA00037999"/>
    </source>
</evidence>
<name>A0A4P7VRT8_9BACT</name>
<evidence type="ECO:0000256" key="4">
    <source>
        <dbReference type="PIRSR" id="PIRSR000390-2"/>
    </source>
</evidence>
<dbReference type="PIRSF" id="PIRSF000390">
    <property type="entry name" value="PLP_StrS"/>
    <property type="match status" value="1"/>
</dbReference>
<proteinExistence type="inferred from homology"/>
<organism evidence="6 7">
    <name type="scientific">Muribaculum gordoncarteri</name>
    <dbReference type="NCBI Taxonomy" id="2530390"/>
    <lineage>
        <taxon>Bacteria</taxon>
        <taxon>Pseudomonadati</taxon>
        <taxon>Bacteroidota</taxon>
        <taxon>Bacteroidia</taxon>
        <taxon>Bacteroidales</taxon>
        <taxon>Muribaculaceae</taxon>
        <taxon>Muribaculum</taxon>
    </lineage>
</organism>
<evidence type="ECO:0000313" key="6">
    <source>
        <dbReference type="EMBL" id="QCD37076.1"/>
    </source>
</evidence>
<dbReference type="PANTHER" id="PTHR30244">
    <property type="entry name" value="TRANSAMINASE"/>
    <property type="match status" value="1"/>
</dbReference>
<dbReference type="OrthoDB" id="9810913at2"/>
<dbReference type="CDD" id="cd00616">
    <property type="entry name" value="AHBA_syn"/>
    <property type="match status" value="1"/>
</dbReference>
<sequence>MDGGLRYPFLDLGRVNERYAAQLKEACARVIDGGRYIGGDEVERFESELAAYCGVRHAVGVSNGLDALRLILRGYIEMGVMSPGDEVIYPANTYIATVLAITHNGLVPVPVEPDRVTMNLDSRLIERSVTSRTKAVVTVHLYGRPCYDAAMRDIAARHGLKIIEDNAQAIGASVDGRVTGSLGDAAAFSFYPTKNLGALGDGGVVTTDDDELASVVAALRNYGMTARDMNRYAGFNCRLDTIQAAMLSVKLSRLGEEIDRRRELAAIYDTMRNDMVTPADASCHGHVYHQYVVTVEDRRQRFIDYMAAHGVGTMVHYPVPPHRQPCYRGVIDAECPVAEYLADHVVSLPISPWCTSTDDARDIVDIINRYK</sequence>
<dbReference type="KEGG" id="mgod:E7746_09550"/>